<dbReference type="Gene3D" id="2.60.220.30">
    <property type="match status" value="2"/>
</dbReference>
<dbReference type="PROSITE" id="PS51145">
    <property type="entry name" value="ZU5"/>
    <property type="match status" value="2"/>
</dbReference>
<evidence type="ECO:0000256" key="5">
    <source>
        <dbReference type="SAM" id="MobiDB-lite"/>
    </source>
</evidence>
<dbReference type="PROSITE" id="PS50297">
    <property type="entry name" value="ANK_REP_REGION"/>
    <property type="match status" value="2"/>
</dbReference>
<dbReference type="KEGG" id="spu:115922503"/>
<dbReference type="SMART" id="SM00218">
    <property type="entry name" value="ZU5"/>
    <property type="match status" value="1"/>
</dbReference>
<dbReference type="PANTHER" id="PTHR12582">
    <property type="entry name" value="NETRIN RECEPTOR UNC5"/>
    <property type="match status" value="1"/>
</dbReference>
<dbReference type="SUPFAM" id="SSF48403">
    <property type="entry name" value="Ankyrin repeat"/>
    <property type="match status" value="1"/>
</dbReference>
<keyword evidence="4" id="KW-0393">Immunoglobulin domain</keyword>
<dbReference type="InterPro" id="IPR011029">
    <property type="entry name" value="DEATH-like_dom_sf"/>
</dbReference>
<comment type="subcellular location">
    <subcellularLocation>
        <location evidence="4">Cell membrane</location>
        <topology evidence="4">Single-pass type I membrane protein</topology>
    </subcellularLocation>
    <subcellularLocation>
        <location evidence="1">Cytoplasm</location>
        <location evidence="1">Cytoskeleton</location>
    </subcellularLocation>
</comment>
<dbReference type="SMART" id="SM00248">
    <property type="entry name" value="ANK"/>
    <property type="match status" value="4"/>
</dbReference>
<keyword evidence="2" id="KW-0206">Cytoskeleton</keyword>
<evidence type="ECO:0000259" key="6">
    <source>
        <dbReference type="PROSITE" id="PS50017"/>
    </source>
</evidence>
<dbReference type="GeneID" id="115922503"/>
<dbReference type="InterPro" id="IPR000488">
    <property type="entry name" value="Death_dom"/>
</dbReference>
<dbReference type="AlphaFoldDB" id="A0A7M7NJ92"/>
<feature type="domain" description="ZU5" evidence="7">
    <location>
        <begin position="941"/>
        <end position="1047"/>
    </location>
</feature>
<dbReference type="Pfam" id="PF12796">
    <property type="entry name" value="Ank_2"/>
    <property type="match status" value="2"/>
</dbReference>
<keyword evidence="3" id="KW-0040">ANK repeat</keyword>
<dbReference type="InterPro" id="IPR036770">
    <property type="entry name" value="Ankyrin_rpt-contain_sf"/>
</dbReference>
<dbReference type="PROSITE" id="PS50088">
    <property type="entry name" value="ANK_REPEAT"/>
    <property type="match status" value="2"/>
</dbReference>
<dbReference type="GO" id="GO:0005856">
    <property type="term" value="C:cytoskeleton"/>
    <property type="evidence" value="ECO:0007669"/>
    <property type="project" value="UniProtKB-SubCell"/>
</dbReference>
<feature type="repeat" description="ANK" evidence="3">
    <location>
        <begin position="5"/>
        <end position="37"/>
    </location>
</feature>
<evidence type="ECO:0000313" key="8">
    <source>
        <dbReference type="EnsemblMetazoa" id="XP_030837316"/>
    </source>
</evidence>
<dbReference type="InParanoid" id="A0A7M7NJ92"/>
<feature type="compositionally biased region" description="Polar residues" evidence="5">
    <location>
        <begin position="714"/>
        <end position="733"/>
    </location>
</feature>
<proteinExistence type="inferred from homology"/>
<feature type="domain" description="ZU5" evidence="7">
    <location>
        <begin position="215"/>
        <end position="361"/>
    </location>
</feature>
<evidence type="ECO:0000256" key="2">
    <source>
        <dbReference type="ARBA" id="ARBA00023212"/>
    </source>
</evidence>
<evidence type="ECO:0000256" key="3">
    <source>
        <dbReference type="PROSITE-ProRule" id="PRU00023"/>
    </source>
</evidence>
<dbReference type="Proteomes" id="UP000007110">
    <property type="component" value="Unassembled WGS sequence"/>
</dbReference>
<dbReference type="InterPro" id="IPR000906">
    <property type="entry name" value="ZU5_dom"/>
</dbReference>
<organism evidence="8 9">
    <name type="scientific">Strongylocentrotus purpuratus</name>
    <name type="common">Purple sea urchin</name>
    <dbReference type="NCBI Taxonomy" id="7668"/>
    <lineage>
        <taxon>Eukaryota</taxon>
        <taxon>Metazoa</taxon>
        <taxon>Echinodermata</taxon>
        <taxon>Eleutherozoa</taxon>
        <taxon>Echinozoa</taxon>
        <taxon>Echinoidea</taxon>
        <taxon>Euechinoidea</taxon>
        <taxon>Echinacea</taxon>
        <taxon>Camarodonta</taxon>
        <taxon>Echinidea</taxon>
        <taxon>Strongylocentrotidae</taxon>
        <taxon>Strongylocentrotus</taxon>
    </lineage>
</organism>
<name>A0A7M7NJ92_STRPU</name>
<feature type="compositionally biased region" description="Basic and acidic residues" evidence="5">
    <location>
        <begin position="696"/>
        <end position="707"/>
    </location>
</feature>
<dbReference type="InterPro" id="IPR002110">
    <property type="entry name" value="Ankyrin_rpt"/>
</dbReference>
<accession>A0A7M7NJ92</accession>
<feature type="repeat" description="ANK" evidence="3">
    <location>
        <begin position="83"/>
        <end position="115"/>
    </location>
</feature>
<dbReference type="EnsemblMetazoa" id="XM_030981456">
    <property type="protein sequence ID" value="XP_030837316"/>
    <property type="gene ID" value="LOC115922503"/>
</dbReference>
<reference evidence="8" key="2">
    <citation type="submission" date="2021-01" db="UniProtKB">
        <authorList>
            <consortium name="EnsemblMetazoa"/>
        </authorList>
    </citation>
    <scope>IDENTIFICATION</scope>
</reference>
<protein>
    <recommendedName>
        <fullName evidence="4">Netrin receptor UNC5</fullName>
    </recommendedName>
</protein>
<feature type="domain" description="Death" evidence="6">
    <location>
        <begin position="544"/>
        <end position="599"/>
    </location>
</feature>
<evidence type="ECO:0000313" key="9">
    <source>
        <dbReference type="Proteomes" id="UP000007110"/>
    </source>
</evidence>
<feature type="compositionally biased region" description="Basic and acidic residues" evidence="5">
    <location>
        <begin position="742"/>
        <end position="759"/>
    </location>
</feature>
<dbReference type="PRINTS" id="PR01415">
    <property type="entry name" value="ANKYRIN"/>
</dbReference>
<dbReference type="SUPFAM" id="SSF47986">
    <property type="entry name" value="DEATH domain"/>
    <property type="match status" value="2"/>
</dbReference>
<dbReference type="Gene3D" id="1.25.40.20">
    <property type="entry name" value="Ankyrin repeat-containing domain"/>
    <property type="match status" value="1"/>
</dbReference>
<dbReference type="GO" id="GO:0005042">
    <property type="term" value="F:netrin receptor activity"/>
    <property type="evidence" value="ECO:0007669"/>
    <property type="project" value="UniProtKB-UniRule"/>
</dbReference>
<keyword evidence="9" id="KW-1185">Reference proteome</keyword>
<dbReference type="Pfam" id="PF00791">
    <property type="entry name" value="ZU5"/>
    <property type="match status" value="2"/>
</dbReference>
<evidence type="ECO:0000256" key="4">
    <source>
        <dbReference type="RuleBase" id="RU367033"/>
    </source>
</evidence>
<sequence>MGDRNEFTPLHIAGMKGDLDIVKVLLEEGALVDVTDANGQTPLHLSSKKGNASSSDMLAKHAKVCKKSFLCKISGFLDHRDDEGLTAIHLAIQNGHTSVVESLVSHGASLNIQSHNGKTCLHEAIILSDHKGKIEQTEGRPKQISEDFYHHELSPEKALVSYLLEHGAQLDIRDNEDKLPVHYTTNEVIRQLIFSRLPSMEMITRYRADEAIPLVTVSAHVDNGGKQIELEELGISMSIPQGAVQESGSCEITLTSIQDLPSINSQGDESVACYGIRCDPPNMIFHQPVKIKIPHSAFIVNPDQVKPDIVCRVWDSAKDLPGTSRKRSSSSSAEPPYCRVYKKHLELYIGHCAEWWVIIPLEQQVVRHQLMCTPYIPDRIERGQEFEVHLQMHADLPGIETEIQEEKTQQSYHKSHRSVPFSVESKSGDVTVTCHREGEQVESKVLSLKDVHSNIRHEILLSVTPSEDDVEFTGITITIEQAGKLGVSRSIAFITRHTDGPEYQSPSEPPSFLRAVEEVLKSDLQDIDVLTIAQAMTVDQFYDLGVALDFTIKQLDVIEYRRFHDREQAIYDMLVTWRKRQSSGQAAKDTLLSLLSSLDSPAEEIAISDIGLAGEIPDSTLLAFARQIRPNKFYEIGEKLGFNKSELQHIEHRTLYNRNDANIQMLSSWKASQTSGPKAKQTLKLVWESVQDASKAEKTKGIIHHNEEEDEEQTSQGLKVDSTSPPEQGTEQSESVEPEDMEIIRNIDSDGDETSKDIDLCGGSPSTGERCSVALPVKSLSSAWKLGKALRLEDDVIVGFATPSDSAAMNRLAVQLLKTWSKRLGSQEKKELMTKLLQDYNIQDCNAGRDEISKKIRTTPDLLDLSHRLDLATSEILQVMSTSLSFPPTLIRHIVLQMLQKWVRLGGTRQRLLEIAQAFHINDAADEIAIAMEHHPGFLDPFSHGIIDHDGGELKLDELDIRVSIPAGAIPKGMRSVVTLSVPSRCSSKIPLKDGEVLITPVIECSFTQELLKPATVALPHCIHPVQHQDDLRISLYTELGPGCENL</sequence>
<keyword evidence="2" id="KW-0963">Cytoplasm</keyword>
<feature type="region of interest" description="Disordered" evidence="5">
    <location>
        <begin position="696"/>
        <end position="767"/>
    </location>
</feature>
<evidence type="ECO:0000256" key="1">
    <source>
        <dbReference type="ARBA" id="ARBA00004245"/>
    </source>
</evidence>
<keyword evidence="4" id="KW-0675">Receptor</keyword>
<comment type="function">
    <text evidence="4">Receptor for netrin required for axon guidance. Mediates axon repulsion of neuronal growth cones in the developing nervous system upon ligand binding.</text>
</comment>
<dbReference type="OrthoDB" id="10130714at2759"/>
<dbReference type="PANTHER" id="PTHR12582:SF41">
    <property type="entry name" value="UNC5C-LIKE PROTEIN"/>
    <property type="match status" value="1"/>
</dbReference>
<dbReference type="RefSeq" id="XP_030837316.1">
    <property type="nucleotide sequence ID" value="XM_030981456.1"/>
</dbReference>
<reference evidence="9" key="1">
    <citation type="submission" date="2015-02" db="EMBL/GenBank/DDBJ databases">
        <title>Genome sequencing for Strongylocentrotus purpuratus.</title>
        <authorList>
            <person name="Murali S."/>
            <person name="Liu Y."/>
            <person name="Vee V."/>
            <person name="English A."/>
            <person name="Wang M."/>
            <person name="Skinner E."/>
            <person name="Han Y."/>
            <person name="Muzny D.M."/>
            <person name="Worley K.C."/>
            <person name="Gibbs R.A."/>
        </authorList>
    </citation>
    <scope>NUCLEOTIDE SEQUENCE</scope>
</reference>
<dbReference type="OMA" id="MEMITRY"/>
<dbReference type="InterPro" id="IPR037936">
    <property type="entry name" value="UNC5A-D"/>
</dbReference>
<keyword evidence="4" id="KW-0217">Developmental protein</keyword>
<dbReference type="Gene3D" id="1.10.533.10">
    <property type="entry name" value="Death Domain, Fas"/>
    <property type="match status" value="2"/>
</dbReference>
<comment type="similarity">
    <text evidence="4">Belongs to the unc-5 family.</text>
</comment>
<evidence type="ECO:0000259" key="7">
    <source>
        <dbReference type="PROSITE" id="PS51145"/>
    </source>
</evidence>
<dbReference type="CDD" id="cd01670">
    <property type="entry name" value="Death"/>
    <property type="match status" value="1"/>
</dbReference>
<dbReference type="GO" id="GO:0005886">
    <property type="term" value="C:plasma membrane"/>
    <property type="evidence" value="ECO:0007669"/>
    <property type="project" value="UniProtKB-SubCell"/>
</dbReference>
<dbReference type="PROSITE" id="PS50017">
    <property type="entry name" value="DEATH_DOMAIN"/>
    <property type="match status" value="1"/>
</dbReference>